<organism evidence="2 3">
    <name type="scientific">Gemmata palustris</name>
    <dbReference type="NCBI Taxonomy" id="2822762"/>
    <lineage>
        <taxon>Bacteria</taxon>
        <taxon>Pseudomonadati</taxon>
        <taxon>Planctomycetota</taxon>
        <taxon>Planctomycetia</taxon>
        <taxon>Gemmatales</taxon>
        <taxon>Gemmataceae</taxon>
        <taxon>Gemmata</taxon>
    </lineage>
</organism>
<gene>
    <name evidence="2" type="ORF">J8F10_00370</name>
</gene>
<feature type="domain" description="Immunity MXAN-0049 protein" evidence="1">
    <location>
        <begin position="38"/>
        <end position="162"/>
    </location>
</feature>
<reference evidence="2 3" key="1">
    <citation type="submission" date="2021-04" db="EMBL/GenBank/DDBJ databases">
        <authorList>
            <person name="Ivanova A."/>
        </authorList>
    </citation>
    <scope>NUCLEOTIDE SEQUENCE [LARGE SCALE GENOMIC DNA]</scope>
    <source>
        <strain evidence="2 3">G18</strain>
    </source>
</reference>
<evidence type="ECO:0000313" key="2">
    <source>
        <dbReference type="EMBL" id="MBP3953755.1"/>
    </source>
</evidence>
<dbReference type="EMBL" id="JAGKQQ010000001">
    <property type="protein sequence ID" value="MBP3953755.1"/>
    <property type="molecule type" value="Genomic_DNA"/>
</dbReference>
<dbReference type="InterPro" id="IPR012433">
    <property type="entry name" value="Imm11"/>
</dbReference>
<evidence type="ECO:0000313" key="3">
    <source>
        <dbReference type="Proteomes" id="UP000676565"/>
    </source>
</evidence>
<protein>
    <recommendedName>
        <fullName evidence="1">Immunity MXAN-0049 protein domain-containing protein</fullName>
    </recommendedName>
</protein>
<name>A0ABS5BJ69_9BACT</name>
<evidence type="ECO:0000259" key="1">
    <source>
        <dbReference type="Pfam" id="PF07791"/>
    </source>
</evidence>
<comment type="caution">
    <text evidence="2">The sequence shown here is derived from an EMBL/GenBank/DDBJ whole genome shotgun (WGS) entry which is preliminary data.</text>
</comment>
<proteinExistence type="predicted"/>
<keyword evidence="3" id="KW-1185">Reference proteome</keyword>
<dbReference type="Pfam" id="PF07791">
    <property type="entry name" value="Imm11"/>
    <property type="match status" value="1"/>
</dbReference>
<sequence length="177" mass="19548">MRAFYVLGLDPSRDDLQAIEDAELDGFDTTRLARGTPIEGLPPNARFFVSNESRTHALGNGFGWKIMSEEALAIISASAPQHDLQIFPLPVLNAVTNRPVPGYYLINCLRLVPALGYEAGNRIIYAHQIVVKDASIPHGVHLFRLAEAPSHWIASEHLWRQLSPLDGFDATVLQTVP</sequence>
<dbReference type="Proteomes" id="UP000676565">
    <property type="component" value="Unassembled WGS sequence"/>
</dbReference>
<dbReference type="RefSeq" id="WP_210651504.1">
    <property type="nucleotide sequence ID" value="NZ_JAGKQQ010000001.1"/>
</dbReference>
<accession>A0ABS5BJ69</accession>